<proteinExistence type="predicted"/>
<dbReference type="PANTHER" id="PTHR23280:SF32">
    <property type="entry name" value="FI22325P1"/>
    <property type="match status" value="1"/>
</dbReference>
<dbReference type="InterPro" id="IPR029071">
    <property type="entry name" value="Ubiquitin-like_domsf"/>
</dbReference>
<dbReference type="GO" id="GO:0031032">
    <property type="term" value="P:actomyosin structure organization"/>
    <property type="evidence" value="ECO:0007669"/>
    <property type="project" value="TreeGrafter"/>
</dbReference>
<evidence type="ECO:0000313" key="2">
    <source>
        <dbReference type="Proteomes" id="UP000092462"/>
    </source>
</evidence>
<reference evidence="1" key="1">
    <citation type="submission" date="2022-08" db="UniProtKB">
        <authorList>
            <consortium name="EnsemblMetazoa"/>
        </authorList>
    </citation>
    <scope>IDENTIFICATION</scope>
    <source>
        <strain evidence="1">Israel</strain>
    </source>
</reference>
<dbReference type="GO" id="GO:0005856">
    <property type="term" value="C:cytoskeleton"/>
    <property type="evidence" value="ECO:0007669"/>
    <property type="project" value="TreeGrafter"/>
</dbReference>
<dbReference type="Proteomes" id="UP000092462">
    <property type="component" value="Unassembled WGS sequence"/>
</dbReference>
<name>A0A1B0DPY1_PHLPP</name>
<dbReference type="VEuPathDB" id="VectorBase:PPAPM1_002020"/>
<dbReference type="Pfam" id="PF09379">
    <property type="entry name" value="FERM_N"/>
    <property type="match status" value="1"/>
</dbReference>
<dbReference type="EnsemblMetazoa" id="PPAI010571-RA">
    <property type="protein sequence ID" value="PPAI010571-PA"/>
    <property type="gene ID" value="PPAI010571"/>
</dbReference>
<dbReference type="InterPro" id="IPR000299">
    <property type="entry name" value="FERM_domain"/>
</dbReference>
<dbReference type="VEuPathDB" id="VectorBase:PPAI010571"/>
<organism evidence="1 2">
    <name type="scientific">Phlebotomus papatasi</name>
    <name type="common">Sandfly</name>
    <dbReference type="NCBI Taxonomy" id="29031"/>
    <lineage>
        <taxon>Eukaryota</taxon>
        <taxon>Metazoa</taxon>
        <taxon>Ecdysozoa</taxon>
        <taxon>Arthropoda</taxon>
        <taxon>Hexapoda</taxon>
        <taxon>Insecta</taxon>
        <taxon>Pterygota</taxon>
        <taxon>Neoptera</taxon>
        <taxon>Endopterygota</taxon>
        <taxon>Diptera</taxon>
        <taxon>Nematocera</taxon>
        <taxon>Psychodoidea</taxon>
        <taxon>Psychodidae</taxon>
        <taxon>Phlebotomus</taxon>
        <taxon>Phlebotomus</taxon>
    </lineage>
</organism>
<keyword evidence="2" id="KW-1185">Reference proteome</keyword>
<dbReference type="SUPFAM" id="SSF54236">
    <property type="entry name" value="Ubiquitin-like"/>
    <property type="match status" value="1"/>
</dbReference>
<evidence type="ECO:0000313" key="1">
    <source>
        <dbReference type="EnsemblMetazoa" id="PPAI010571-PA"/>
    </source>
</evidence>
<dbReference type="AlphaFoldDB" id="A0A1B0DPY1"/>
<protein>
    <submittedName>
        <fullName evidence="1">Uncharacterized protein</fullName>
    </submittedName>
</protein>
<sequence>MFKSKNEGNIVYKCTVRLLDVLDCDVLECEFQPNHKGKFLLDYVCEQLDITEKDYFGLRYVDSTKQRVSWGFFIQ</sequence>
<dbReference type="Gene3D" id="3.10.20.90">
    <property type="entry name" value="Phosphatidylinositol 3-kinase Catalytic Subunit, Chain A, domain 1"/>
    <property type="match status" value="1"/>
</dbReference>
<dbReference type="PANTHER" id="PTHR23280">
    <property type="entry name" value="4.1 G PROTEIN"/>
    <property type="match status" value="1"/>
</dbReference>
<accession>A0A1B0DPY1</accession>
<dbReference type="PROSITE" id="PS50057">
    <property type="entry name" value="FERM_3"/>
    <property type="match status" value="1"/>
</dbReference>
<dbReference type="InterPro" id="IPR018979">
    <property type="entry name" value="FERM_N"/>
</dbReference>
<dbReference type="EMBL" id="AJVK01008327">
    <property type="status" value="NOT_ANNOTATED_CDS"/>
    <property type="molecule type" value="Genomic_DNA"/>
</dbReference>